<evidence type="ECO:0008006" key="6">
    <source>
        <dbReference type="Google" id="ProtNLM"/>
    </source>
</evidence>
<evidence type="ECO:0000313" key="5">
    <source>
        <dbReference type="Proteomes" id="UP001279734"/>
    </source>
</evidence>
<evidence type="ECO:0000256" key="2">
    <source>
        <dbReference type="SAM" id="Coils"/>
    </source>
</evidence>
<organism evidence="4 5">
    <name type="scientific">Nepenthes gracilis</name>
    <name type="common">Slender pitcher plant</name>
    <dbReference type="NCBI Taxonomy" id="150966"/>
    <lineage>
        <taxon>Eukaryota</taxon>
        <taxon>Viridiplantae</taxon>
        <taxon>Streptophyta</taxon>
        <taxon>Embryophyta</taxon>
        <taxon>Tracheophyta</taxon>
        <taxon>Spermatophyta</taxon>
        <taxon>Magnoliopsida</taxon>
        <taxon>eudicotyledons</taxon>
        <taxon>Gunneridae</taxon>
        <taxon>Pentapetalae</taxon>
        <taxon>Caryophyllales</taxon>
        <taxon>Nepenthaceae</taxon>
        <taxon>Nepenthes</taxon>
    </lineage>
</organism>
<protein>
    <recommendedName>
        <fullName evidence="6">Protein CHUP1, chloroplastic</fullName>
    </recommendedName>
</protein>
<reference evidence="4" key="1">
    <citation type="submission" date="2023-05" db="EMBL/GenBank/DDBJ databases">
        <title>Nepenthes gracilis genome sequencing.</title>
        <authorList>
            <person name="Fukushima K."/>
        </authorList>
    </citation>
    <scope>NUCLEOTIDE SEQUENCE</scope>
    <source>
        <strain evidence="4">SING2019-196</strain>
    </source>
</reference>
<accession>A0AAD3SJY6</accession>
<sequence>MQQGNDSGIAFFVEDLAAVLEMNRLLEKENQELKQEVTLLKGKIDSLKAHDIERKAMLWKKVQYSIAKETTCKKPDQQKERQGIPEPPQKPPKLSFELRMAASGMPPPPPPPPSRSLVESRAVCRVPEVIELYRYLTKRVAQRENNRTVPTAIPAEANTRNMIEEIKNRSTYLSAIKSDVETREEFINFLLREVEGASFTEISSLEAFAKWMDEELSCLADERAVLKHFPRWPERKADAIREAACCYRGLKNLEAEVSSFKVNPEQPLSRTLRRIQELQDRQEHTGENYKQCGKDKRRHMHAIQGIADPLEWMLDTDLLGQIKLSSLRLATEYMKSIAKELQCAKCYNAEDLMLQGVKFAFQVHQFAGGFDTDTKHAFEELKQLHSTL</sequence>
<evidence type="ECO:0000256" key="1">
    <source>
        <dbReference type="ARBA" id="ARBA00023054"/>
    </source>
</evidence>
<dbReference type="EMBL" id="BSYO01000012">
    <property type="protein sequence ID" value="GMH12547.1"/>
    <property type="molecule type" value="Genomic_DNA"/>
</dbReference>
<gene>
    <name evidence="4" type="ORF">Nepgr_014388</name>
</gene>
<evidence type="ECO:0000256" key="3">
    <source>
        <dbReference type="SAM" id="MobiDB-lite"/>
    </source>
</evidence>
<comment type="caution">
    <text evidence="4">The sequence shown here is derived from an EMBL/GenBank/DDBJ whole genome shotgun (WGS) entry which is preliminary data.</text>
</comment>
<feature type="coiled-coil region" evidence="2">
    <location>
        <begin position="16"/>
        <end position="50"/>
    </location>
</feature>
<keyword evidence="1 2" id="KW-0175">Coiled coil</keyword>
<dbReference type="GO" id="GO:0055028">
    <property type="term" value="C:cortical microtubule"/>
    <property type="evidence" value="ECO:0007669"/>
    <property type="project" value="TreeGrafter"/>
</dbReference>
<dbReference type="PANTHER" id="PTHR31342:SF48">
    <property type="entry name" value="CHUP1-LIKE PROTEIN"/>
    <property type="match status" value="1"/>
</dbReference>
<dbReference type="AlphaFoldDB" id="A0AAD3SJY6"/>
<dbReference type="GO" id="GO:0072699">
    <property type="term" value="P:protein localization to cortical microtubule cytoskeleton"/>
    <property type="evidence" value="ECO:0007669"/>
    <property type="project" value="TreeGrafter"/>
</dbReference>
<dbReference type="Proteomes" id="UP001279734">
    <property type="component" value="Unassembled WGS sequence"/>
</dbReference>
<keyword evidence="5" id="KW-1185">Reference proteome</keyword>
<dbReference type="InterPro" id="IPR040265">
    <property type="entry name" value="CHUP1/IPGA1-like"/>
</dbReference>
<evidence type="ECO:0000313" key="4">
    <source>
        <dbReference type="EMBL" id="GMH12547.1"/>
    </source>
</evidence>
<feature type="region of interest" description="Disordered" evidence="3">
    <location>
        <begin position="70"/>
        <end position="93"/>
    </location>
</feature>
<feature type="compositionally biased region" description="Basic and acidic residues" evidence="3">
    <location>
        <begin position="70"/>
        <end position="83"/>
    </location>
</feature>
<dbReference type="PANTHER" id="PTHR31342">
    <property type="entry name" value="PROTEIN CHUP1, CHLOROPLASTIC"/>
    <property type="match status" value="1"/>
</dbReference>
<proteinExistence type="predicted"/>
<name>A0AAD3SJY6_NEPGR</name>